<name>A0A1G5S6H1_PSEXY</name>
<gene>
    <name evidence="2" type="ORF">SAMN02910350_02763</name>
</gene>
<dbReference type="AlphaFoldDB" id="A0A1G5S6H1"/>
<feature type="transmembrane region" description="Helical" evidence="1">
    <location>
        <begin position="653"/>
        <end position="675"/>
    </location>
</feature>
<dbReference type="EMBL" id="FMWK01000020">
    <property type="protein sequence ID" value="SCZ81331.1"/>
    <property type="molecule type" value="Genomic_DNA"/>
</dbReference>
<sequence length="801" mass="89998">MGLNDIVVRKKENIKLYEEKKQLFTEIPAVTYALVDSSRYSFEYKVNDEVDVNMVESDRVFDSDEFIDADFDNDVNEVDYSYYAIAVSSGILTGVLSQLNLFQKKLDNINGWKDKDWNNYVVCAAQMAGYKKNDYSGACAFLKDRIISYVDDSLKSEVQESFNQYLAFLSNHPSIAGLAFSILSQYSEKRYSFSDKGIKAEPVPKYYAIGRNHVEKLAYGFLYWVFNLGIDTVVSKRNILDDIKIPREVTKLLKELYKLPLFDKFPHGYNEAEKLYSQWIKIIFEKSKYQDEQGEIKNFDLKDVIQKLEDRCKNESLPIIVNECIVRCFYLIKKLVIECKEKQIHSFKEFEKIEVENVLPFNNRLVSKMILISSGCFMGVNIAGATVKAITAAKAGKRDFKDVLLAEISVAGVGRFVFAVIADSKYWSDDIQIILQRREKNKKVNKQAEEEKIIKDMMSNDAFNVLALTPAQTRALYSLETLVIKSDIEHTTSVKDKELKQKWLKSWQDILLAGMGVDSDDYFVADEKIIYDSLYALEQNDDNLRWFYLMTLELSLFTPYYQLGTKEDPVYKKLKTTKYDYLADRFIRKQTIVSQAEIDTIKDVYKKYRGIVSGSTKNTALAAGVITIAAVATGGMAYAFAPGIATMIAGDAVVGLHGAALVNASLAFVGGGSLAAGGLGMAGGTAIIAGGGAILGIAGSGSASMAVILSQTNSDYWIRQTTKMLTYCKCVLKDKLNNKAAIKALSEEISITIDSVEMNIKEIEQENCSLDKDVIKTSKDCLKYLGRSKGELEKLLNKDKS</sequence>
<proteinExistence type="predicted"/>
<reference evidence="2 3" key="1">
    <citation type="submission" date="2016-10" db="EMBL/GenBank/DDBJ databases">
        <authorList>
            <person name="de Groot N.N."/>
        </authorList>
    </citation>
    <scope>NUCLEOTIDE SEQUENCE [LARGE SCALE GENOMIC DNA]</scope>
    <source>
        <strain evidence="2 3">DSM 10317</strain>
    </source>
</reference>
<organism evidence="2 3">
    <name type="scientific">Pseudobutyrivibrio xylanivorans</name>
    <dbReference type="NCBI Taxonomy" id="185007"/>
    <lineage>
        <taxon>Bacteria</taxon>
        <taxon>Bacillati</taxon>
        <taxon>Bacillota</taxon>
        <taxon>Clostridia</taxon>
        <taxon>Lachnospirales</taxon>
        <taxon>Lachnospiraceae</taxon>
        <taxon>Pseudobutyrivibrio</taxon>
    </lineage>
</organism>
<feature type="transmembrane region" description="Helical" evidence="1">
    <location>
        <begin position="687"/>
        <end position="709"/>
    </location>
</feature>
<evidence type="ECO:0000256" key="1">
    <source>
        <dbReference type="SAM" id="Phobius"/>
    </source>
</evidence>
<keyword evidence="1" id="KW-1133">Transmembrane helix</keyword>
<accession>A0A1G5S6H1</accession>
<dbReference type="RefSeq" id="WP_090164184.1">
    <property type="nucleotide sequence ID" value="NZ_FMWK01000020.1"/>
</dbReference>
<dbReference type="Proteomes" id="UP000199428">
    <property type="component" value="Unassembled WGS sequence"/>
</dbReference>
<evidence type="ECO:0000313" key="2">
    <source>
        <dbReference type="EMBL" id="SCZ81331.1"/>
    </source>
</evidence>
<keyword evidence="1" id="KW-0812">Transmembrane</keyword>
<keyword evidence="1" id="KW-0472">Membrane</keyword>
<feature type="transmembrane region" description="Helical" evidence="1">
    <location>
        <begin position="620"/>
        <end position="641"/>
    </location>
</feature>
<evidence type="ECO:0000313" key="3">
    <source>
        <dbReference type="Proteomes" id="UP000199428"/>
    </source>
</evidence>
<protein>
    <submittedName>
        <fullName evidence="2">Uncharacterized protein</fullName>
    </submittedName>
</protein>